<dbReference type="PATRIC" id="fig|1249552.3.peg.127"/>
<dbReference type="InterPro" id="IPR002539">
    <property type="entry name" value="MaoC-like_dom"/>
</dbReference>
<evidence type="ECO:0000259" key="1">
    <source>
        <dbReference type="Pfam" id="PF01575"/>
    </source>
</evidence>
<name>A0A0S2K9G4_9GAMM</name>
<gene>
    <name evidence="2" type="ORF">PS2015_125</name>
</gene>
<reference evidence="2 3" key="1">
    <citation type="submission" date="2015-11" db="EMBL/GenBank/DDBJ databases">
        <authorList>
            <person name="Zhang Y."/>
            <person name="Guo Z."/>
        </authorList>
    </citation>
    <scope>NUCLEOTIDE SEQUENCE [LARGE SCALE GENOMIC DNA]</scope>
    <source>
        <strain evidence="2 3">KCTC 32221</strain>
    </source>
</reference>
<feature type="domain" description="MaoC-like" evidence="1">
    <location>
        <begin position="12"/>
        <end position="119"/>
    </location>
</feature>
<dbReference type="RefSeq" id="WP_058020350.1">
    <property type="nucleotide sequence ID" value="NZ_CP013189.1"/>
</dbReference>
<dbReference type="Gene3D" id="3.10.129.10">
    <property type="entry name" value="Hotdog Thioesterase"/>
    <property type="match status" value="1"/>
</dbReference>
<keyword evidence="3" id="KW-1185">Reference proteome</keyword>
<dbReference type="Proteomes" id="UP000065641">
    <property type="component" value="Chromosome"/>
</dbReference>
<dbReference type="SUPFAM" id="SSF54637">
    <property type="entry name" value="Thioesterase/thiol ester dehydrase-isomerase"/>
    <property type="match status" value="1"/>
</dbReference>
<dbReference type="PANTHER" id="PTHR42993">
    <property type="entry name" value="MAOC-LIKE DEHYDRATASE DOMAIN-CONTAINING PROTEIN"/>
    <property type="match status" value="1"/>
</dbReference>
<dbReference type="PANTHER" id="PTHR42993:SF1">
    <property type="entry name" value="MAOC-LIKE DEHYDRATASE DOMAIN-CONTAINING PROTEIN"/>
    <property type="match status" value="1"/>
</dbReference>
<dbReference type="AlphaFoldDB" id="A0A0S2K9G4"/>
<dbReference type="InterPro" id="IPR029069">
    <property type="entry name" value="HotDog_dom_sf"/>
</dbReference>
<evidence type="ECO:0000313" key="2">
    <source>
        <dbReference type="EMBL" id="ALO44821.1"/>
    </source>
</evidence>
<dbReference type="EMBL" id="CP013189">
    <property type="protein sequence ID" value="ALO44821.1"/>
    <property type="molecule type" value="Genomic_DNA"/>
</dbReference>
<dbReference type="KEGG" id="pspi:PS2015_125"/>
<proteinExistence type="predicted"/>
<dbReference type="OrthoDB" id="9801735at2"/>
<dbReference type="Pfam" id="PF01575">
    <property type="entry name" value="MaoC_dehydratas"/>
    <property type="match status" value="1"/>
</dbReference>
<dbReference type="InterPro" id="IPR039375">
    <property type="entry name" value="NodN-like"/>
</dbReference>
<dbReference type="CDD" id="cd03450">
    <property type="entry name" value="NodN"/>
    <property type="match status" value="1"/>
</dbReference>
<organism evidence="2 3">
    <name type="scientific">Pseudohongiella spirulinae</name>
    <dbReference type="NCBI Taxonomy" id="1249552"/>
    <lineage>
        <taxon>Bacteria</taxon>
        <taxon>Pseudomonadati</taxon>
        <taxon>Pseudomonadota</taxon>
        <taxon>Gammaproteobacteria</taxon>
        <taxon>Pseudomonadales</taxon>
        <taxon>Pseudohongiellaceae</taxon>
        <taxon>Pseudohongiella</taxon>
    </lineage>
</organism>
<sequence length="155" mass="16857">MPGQISPEQAKALIGTETGISDWHTITQDQVNQFADTTGDHQFIHLDEERAAKETPFGGTIAHGYLTLSMLSMLGAEAGNVRLAGAKITINYGLDKVRFLNPVRIGARIRARFSLLSIEEKNPGQWLLKNQVTVDIDGQDKPAMIAESLSLVVTG</sequence>
<evidence type="ECO:0000313" key="3">
    <source>
        <dbReference type="Proteomes" id="UP000065641"/>
    </source>
</evidence>
<dbReference type="STRING" id="1249552.PS2015_125"/>
<accession>A0A0S2K9G4</accession>
<protein>
    <submittedName>
        <fullName evidence="2">MaoC domain protein dehydratase</fullName>
    </submittedName>
</protein>